<name>A0ABP0EII9_9ASCO</name>
<dbReference type="PANTHER" id="PTHR12504:SF0">
    <property type="entry name" value="MITOCHONDRIAL IMPORT RECEPTOR SUBUNIT TOM22 HOMOLOG"/>
    <property type="match status" value="1"/>
</dbReference>
<organism evidence="13 14">
    <name type="scientific">[Candida] anglica</name>
    <dbReference type="NCBI Taxonomy" id="148631"/>
    <lineage>
        <taxon>Eukaryota</taxon>
        <taxon>Fungi</taxon>
        <taxon>Dikarya</taxon>
        <taxon>Ascomycota</taxon>
        <taxon>Saccharomycotina</taxon>
        <taxon>Pichiomycetes</taxon>
        <taxon>Debaryomycetaceae</taxon>
        <taxon>Kurtzmaniella</taxon>
    </lineage>
</organism>
<evidence type="ECO:0000256" key="9">
    <source>
        <dbReference type="ARBA" id="ARBA00023128"/>
    </source>
</evidence>
<keyword evidence="8" id="KW-0811">Translocation</keyword>
<evidence type="ECO:0000256" key="4">
    <source>
        <dbReference type="ARBA" id="ARBA00022692"/>
    </source>
</evidence>
<protein>
    <submittedName>
        <fullName evidence="13">Mitochondrial import receptor subunit Tom22p</fullName>
    </submittedName>
</protein>
<keyword evidence="9" id="KW-0496">Mitochondrion</keyword>
<keyword evidence="5" id="KW-1000">Mitochondrion outer membrane</keyword>
<sequence>MVKLTQIDDETANTFEQPSQATQEKKQEEIYSESDESDSDSEIDDDDFDYENETLYDRVVALKDIIPPQQRTQIASVVDTAKSLLSIGANKSGNLLWTLTSSALLLGVPLSLAILAETQLQEMEKEMQLQQSAQDVLAPGSENAFQKELPKA</sequence>
<evidence type="ECO:0000256" key="6">
    <source>
        <dbReference type="ARBA" id="ARBA00022927"/>
    </source>
</evidence>
<dbReference type="Proteomes" id="UP001497600">
    <property type="component" value="Chromosome G"/>
</dbReference>
<reference evidence="13 14" key="1">
    <citation type="submission" date="2024-01" db="EMBL/GenBank/DDBJ databases">
        <authorList>
            <consortium name="Genoscope - CEA"/>
            <person name="William W."/>
        </authorList>
    </citation>
    <scope>NUCLEOTIDE SEQUENCE [LARGE SCALE GENOMIC DNA]</scope>
    <source>
        <strain evidence="13 14">29B2s-10</strain>
    </source>
</reference>
<comment type="subcellular location">
    <subcellularLocation>
        <location evidence="1">Mitochondrion outer membrane</location>
        <topology evidence="1">Single-pass membrane protein</topology>
    </subcellularLocation>
</comment>
<evidence type="ECO:0000256" key="2">
    <source>
        <dbReference type="ARBA" id="ARBA00009874"/>
    </source>
</evidence>
<evidence type="ECO:0000256" key="11">
    <source>
        <dbReference type="ARBA" id="ARBA00023170"/>
    </source>
</evidence>
<evidence type="ECO:0000256" key="5">
    <source>
        <dbReference type="ARBA" id="ARBA00022787"/>
    </source>
</evidence>
<dbReference type="CDD" id="cd22884">
    <property type="entry name" value="TOM22"/>
    <property type="match status" value="1"/>
</dbReference>
<comment type="similarity">
    <text evidence="2">Belongs to the Tom22 family.</text>
</comment>
<dbReference type="EMBL" id="OZ004259">
    <property type="protein sequence ID" value="CAK7919233.1"/>
    <property type="molecule type" value="Genomic_DNA"/>
</dbReference>
<dbReference type="InterPro" id="IPR005683">
    <property type="entry name" value="Tom22"/>
</dbReference>
<feature type="region of interest" description="Disordered" evidence="12">
    <location>
        <begin position="1"/>
        <end position="49"/>
    </location>
</feature>
<accession>A0ABP0EII9</accession>
<evidence type="ECO:0000256" key="8">
    <source>
        <dbReference type="ARBA" id="ARBA00023010"/>
    </source>
</evidence>
<gene>
    <name evidence="13" type="primary">TOM22</name>
    <name evidence="13" type="ORF">CAAN4_G16974</name>
</gene>
<keyword evidence="11 13" id="KW-0675">Receptor</keyword>
<keyword evidence="10" id="KW-0472">Membrane</keyword>
<evidence type="ECO:0000256" key="10">
    <source>
        <dbReference type="ARBA" id="ARBA00023136"/>
    </source>
</evidence>
<dbReference type="Pfam" id="PF04281">
    <property type="entry name" value="Tom22"/>
    <property type="match status" value="1"/>
</dbReference>
<evidence type="ECO:0000256" key="12">
    <source>
        <dbReference type="SAM" id="MobiDB-lite"/>
    </source>
</evidence>
<evidence type="ECO:0000256" key="3">
    <source>
        <dbReference type="ARBA" id="ARBA00022448"/>
    </source>
</evidence>
<evidence type="ECO:0000256" key="1">
    <source>
        <dbReference type="ARBA" id="ARBA00004572"/>
    </source>
</evidence>
<evidence type="ECO:0000256" key="7">
    <source>
        <dbReference type="ARBA" id="ARBA00022989"/>
    </source>
</evidence>
<proteinExistence type="inferred from homology"/>
<feature type="compositionally biased region" description="Acidic residues" evidence="12">
    <location>
        <begin position="30"/>
        <end position="49"/>
    </location>
</feature>
<dbReference type="PANTHER" id="PTHR12504">
    <property type="entry name" value="MITOCHONDRIAL IMPORT RECEPTOR SUBUNIT TOM22"/>
    <property type="match status" value="1"/>
</dbReference>
<keyword evidence="14" id="KW-1185">Reference proteome</keyword>
<feature type="compositionally biased region" description="Polar residues" evidence="12">
    <location>
        <begin position="12"/>
        <end position="22"/>
    </location>
</feature>
<keyword evidence="4" id="KW-0812">Transmembrane</keyword>
<evidence type="ECO:0000313" key="14">
    <source>
        <dbReference type="Proteomes" id="UP001497600"/>
    </source>
</evidence>
<keyword evidence="7" id="KW-1133">Transmembrane helix</keyword>
<keyword evidence="6" id="KW-0653">Protein transport</keyword>
<evidence type="ECO:0000313" key="13">
    <source>
        <dbReference type="EMBL" id="CAK7919233.1"/>
    </source>
</evidence>
<keyword evidence="3" id="KW-0813">Transport</keyword>